<keyword evidence="3" id="KW-0812">Transmembrane</keyword>
<evidence type="ECO:0000256" key="3">
    <source>
        <dbReference type="SAM" id="Phobius"/>
    </source>
</evidence>
<reference evidence="5" key="1">
    <citation type="journal article" date="2012" name="Nat. Biotechnol.">
        <title>Reference genome sequence of the model plant Setaria.</title>
        <authorList>
            <person name="Bennetzen J.L."/>
            <person name="Schmutz J."/>
            <person name="Wang H."/>
            <person name="Percifield R."/>
            <person name="Hawkins J."/>
            <person name="Pontaroli A.C."/>
            <person name="Estep M."/>
            <person name="Feng L."/>
            <person name="Vaughn J.N."/>
            <person name="Grimwood J."/>
            <person name="Jenkins J."/>
            <person name="Barry K."/>
            <person name="Lindquist E."/>
            <person name="Hellsten U."/>
            <person name="Deshpande S."/>
            <person name="Wang X."/>
            <person name="Wu X."/>
            <person name="Mitros T."/>
            <person name="Triplett J."/>
            <person name="Yang X."/>
            <person name="Ye C.Y."/>
            <person name="Mauro-Herrera M."/>
            <person name="Wang L."/>
            <person name="Li P."/>
            <person name="Sharma M."/>
            <person name="Sharma R."/>
            <person name="Ronald P.C."/>
            <person name="Panaud O."/>
            <person name="Kellogg E.A."/>
            <person name="Brutnell T.P."/>
            <person name="Doust A.N."/>
            <person name="Tuskan G.A."/>
            <person name="Rokhsar D."/>
            <person name="Devos K.M."/>
        </authorList>
    </citation>
    <scope>NUCLEOTIDE SEQUENCE [LARGE SCALE GENOMIC DNA]</scope>
    <source>
        <strain evidence="5">Yugu1</strain>
    </source>
</reference>
<keyword evidence="1" id="KW-0732">Signal</keyword>
<keyword evidence="2" id="KW-1015">Disulfide bond</keyword>
<dbReference type="CDD" id="cd01098">
    <property type="entry name" value="PAN_AP_plant"/>
    <property type="match status" value="1"/>
</dbReference>
<dbReference type="OrthoDB" id="4062651at2759"/>
<feature type="transmembrane region" description="Helical" evidence="3">
    <location>
        <begin position="266"/>
        <end position="288"/>
    </location>
</feature>
<sequence length="301" mass="34106">MVDSKHRKNTIDQAPGVYSSDIGLDGICRSSWKSSLSYWSSGGWNSRFRFFSSMPEISSPTICNFTFVNNDQEVYYMCTLLDNNLIVQDLLDVSGQRTSRMWNSHDWVTFGYEPKYQCDVYAVFGPFTICTGNANTLCECMKRFSVRSPEDWKVEERIGGCTRNTPLNCGSHNDKNSTGTTDTFYSIPSIRLPHNSKRIPNASSWTECARVCLNNCSCTAYSYGKDRCSIWHDELVNVAANGNGEILYLRLAAKEVQNWKSNIRGMITVVAICAIFASLGFIFLILIWRMRLGKWASIFTS</sequence>
<dbReference type="Pfam" id="PF00954">
    <property type="entry name" value="S_locus_glycop"/>
    <property type="match status" value="1"/>
</dbReference>
<dbReference type="PANTHER" id="PTHR32444">
    <property type="entry name" value="BULB-TYPE LECTIN DOMAIN-CONTAINING PROTEIN"/>
    <property type="match status" value="1"/>
</dbReference>
<evidence type="ECO:0000259" key="4">
    <source>
        <dbReference type="PROSITE" id="PS50948"/>
    </source>
</evidence>
<protein>
    <recommendedName>
        <fullName evidence="4">Apple domain-containing protein</fullName>
    </recommendedName>
</protein>
<gene>
    <name evidence="5" type="ORF">SETIT_4G016500v2</name>
</gene>
<evidence type="ECO:0000313" key="5">
    <source>
        <dbReference type="EMBL" id="RCV19942.1"/>
    </source>
</evidence>
<dbReference type="InterPro" id="IPR000858">
    <property type="entry name" value="S_locus_glycoprot_dom"/>
</dbReference>
<dbReference type="SUPFAM" id="SSF57414">
    <property type="entry name" value="Hairpin loop containing domain-like"/>
    <property type="match status" value="1"/>
</dbReference>
<keyword evidence="3" id="KW-1133">Transmembrane helix</keyword>
<name>A0A368QPX0_SETIT</name>
<keyword evidence="3" id="KW-0472">Membrane</keyword>
<organism evidence="5">
    <name type="scientific">Setaria italica</name>
    <name type="common">Foxtail millet</name>
    <name type="synonym">Panicum italicum</name>
    <dbReference type="NCBI Taxonomy" id="4555"/>
    <lineage>
        <taxon>Eukaryota</taxon>
        <taxon>Viridiplantae</taxon>
        <taxon>Streptophyta</taxon>
        <taxon>Embryophyta</taxon>
        <taxon>Tracheophyta</taxon>
        <taxon>Spermatophyta</taxon>
        <taxon>Magnoliopsida</taxon>
        <taxon>Liliopsida</taxon>
        <taxon>Poales</taxon>
        <taxon>Poaceae</taxon>
        <taxon>PACMAD clade</taxon>
        <taxon>Panicoideae</taxon>
        <taxon>Panicodae</taxon>
        <taxon>Paniceae</taxon>
        <taxon>Cenchrinae</taxon>
        <taxon>Setaria</taxon>
    </lineage>
</organism>
<proteinExistence type="predicted"/>
<dbReference type="PANTHER" id="PTHR32444:SF77">
    <property type="entry name" value="OS05G0163500 PROTEIN"/>
    <property type="match status" value="1"/>
</dbReference>
<evidence type="ECO:0000256" key="1">
    <source>
        <dbReference type="ARBA" id="ARBA00022729"/>
    </source>
</evidence>
<dbReference type="EMBL" id="CM003531">
    <property type="protein sequence ID" value="RCV19942.1"/>
    <property type="molecule type" value="Genomic_DNA"/>
</dbReference>
<dbReference type="GO" id="GO:0048544">
    <property type="term" value="P:recognition of pollen"/>
    <property type="evidence" value="ECO:0007669"/>
    <property type="project" value="InterPro"/>
</dbReference>
<dbReference type="InterPro" id="IPR003609">
    <property type="entry name" value="Pan_app"/>
</dbReference>
<dbReference type="AlphaFoldDB" id="A0A368QPX0"/>
<dbReference type="Pfam" id="PF08276">
    <property type="entry name" value="PAN_2"/>
    <property type="match status" value="1"/>
</dbReference>
<dbReference type="SMART" id="SM00473">
    <property type="entry name" value="PAN_AP"/>
    <property type="match status" value="1"/>
</dbReference>
<dbReference type="STRING" id="4555.A0A368QPX0"/>
<dbReference type="PROSITE" id="PS50948">
    <property type="entry name" value="PAN"/>
    <property type="match status" value="1"/>
</dbReference>
<reference evidence="5" key="2">
    <citation type="submission" date="2015-07" db="EMBL/GenBank/DDBJ databases">
        <authorList>
            <person name="Noorani M."/>
        </authorList>
    </citation>
    <scope>NUCLEOTIDE SEQUENCE</scope>
    <source>
        <strain evidence="5">Yugu1</strain>
    </source>
</reference>
<accession>A0A368QPX0</accession>
<evidence type="ECO:0000256" key="2">
    <source>
        <dbReference type="ARBA" id="ARBA00023157"/>
    </source>
</evidence>
<feature type="domain" description="Apple" evidence="4">
    <location>
        <begin position="169"/>
        <end position="252"/>
    </location>
</feature>